<dbReference type="InterPro" id="IPR036397">
    <property type="entry name" value="RNaseH_sf"/>
</dbReference>
<dbReference type="AlphaFoldDB" id="A0AAV4EH68"/>
<evidence type="ECO:0000313" key="1">
    <source>
        <dbReference type="EMBL" id="GFR60061.1"/>
    </source>
</evidence>
<gene>
    <name evidence="1" type="ORF">ElyMa_000069800</name>
</gene>
<dbReference type="GO" id="GO:0003676">
    <property type="term" value="F:nucleic acid binding"/>
    <property type="evidence" value="ECO:0007669"/>
    <property type="project" value="InterPro"/>
</dbReference>
<organism evidence="1 2">
    <name type="scientific">Elysia marginata</name>
    <dbReference type="NCBI Taxonomy" id="1093978"/>
    <lineage>
        <taxon>Eukaryota</taxon>
        <taxon>Metazoa</taxon>
        <taxon>Spiralia</taxon>
        <taxon>Lophotrochozoa</taxon>
        <taxon>Mollusca</taxon>
        <taxon>Gastropoda</taxon>
        <taxon>Heterobranchia</taxon>
        <taxon>Euthyneura</taxon>
        <taxon>Panpulmonata</taxon>
        <taxon>Sacoglossa</taxon>
        <taxon>Placobranchoidea</taxon>
        <taxon>Plakobranchidae</taxon>
        <taxon>Elysia</taxon>
    </lineage>
</organism>
<dbReference type="Proteomes" id="UP000762676">
    <property type="component" value="Unassembled WGS sequence"/>
</dbReference>
<keyword evidence="2" id="KW-1185">Reference proteome</keyword>
<evidence type="ECO:0000313" key="2">
    <source>
        <dbReference type="Proteomes" id="UP000762676"/>
    </source>
</evidence>
<comment type="caution">
    <text evidence="1">The sequence shown here is derived from an EMBL/GenBank/DDBJ whole genome shotgun (WGS) entry which is preliminary data.</text>
</comment>
<sequence>MSYLLTEDFVSGGDPGAILRCMWIEHYRFGGGSVHDWNGFSYRHRTRPHIFWNSITANVYINDILRTIVILMFRQHNDLQIFQRDNRRPHSASATRNFLAQQVNVMNWPS</sequence>
<dbReference type="EMBL" id="BMAT01000125">
    <property type="protein sequence ID" value="GFR60061.1"/>
    <property type="molecule type" value="Genomic_DNA"/>
</dbReference>
<proteinExistence type="predicted"/>
<name>A0AAV4EH68_9GAST</name>
<reference evidence="1 2" key="1">
    <citation type="journal article" date="2021" name="Elife">
        <title>Chloroplast acquisition without the gene transfer in kleptoplastic sea slugs, Plakobranchus ocellatus.</title>
        <authorList>
            <person name="Maeda T."/>
            <person name="Takahashi S."/>
            <person name="Yoshida T."/>
            <person name="Shimamura S."/>
            <person name="Takaki Y."/>
            <person name="Nagai Y."/>
            <person name="Toyoda A."/>
            <person name="Suzuki Y."/>
            <person name="Arimoto A."/>
            <person name="Ishii H."/>
            <person name="Satoh N."/>
            <person name="Nishiyama T."/>
            <person name="Hasebe M."/>
            <person name="Maruyama T."/>
            <person name="Minagawa J."/>
            <person name="Obokata J."/>
            <person name="Shigenobu S."/>
        </authorList>
    </citation>
    <scope>NUCLEOTIDE SEQUENCE [LARGE SCALE GENOMIC DNA]</scope>
</reference>
<protein>
    <submittedName>
        <fullName evidence="1">Transposable element Tcb2 transposase</fullName>
    </submittedName>
</protein>
<accession>A0AAV4EH68</accession>
<dbReference type="Gene3D" id="3.30.420.10">
    <property type="entry name" value="Ribonuclease H-like superfamily/Ribonuclease H"/>
    <property type="match status" value="1"/>
</dbReference>